<dbReference type="Gene3D" id="3.10.450.50">
    <property type="match status" value="1"/>
</dbReference>
<dbReference type="InterPro" id="IPR009959">
    <property type="entry name" value="Cyclase_SnoaL-like"/>
</dbReference>
<dbReference type="STRING" id="1073090.A0A1L9S8K2"/>
<organism evidence="1 2">
    <name type="scientific">Penicilliopsis zonata CBS 506.65</name>
    <dbReference type="NCBI Taxonomy" id="1073090"/>
    <lineage>
        <taxon>Eukaryota</taxon>
        <taxon>Fungi</taxon>
        <taxon>Dikarya</taxon>
        <taxon>Ascomycota</taxon>
        <taxon>Pezizomycotina</taxon>
        <taxon>Eurotiomycetes</taxon>
        <taxon>Eurotiomycetidae</taxon>
        <taxon>Eurotiales</taxon>
        <taxon>Aspergillaceae</taxon>
        <taxon>Penicilliopsis</taxon>
    </lineage>
</organism>
<proteinExistence type="predicted"/>
<dbReference type="GeneID" id="34607278"/>
<name>A0A1L9S8K2_9EURO</name>
<dbReference type="GO" id="GO:0030638">
    <property type="term" value="P:polyketide metabolic process"/>
    <property type="evidence" value="ECO:0007669"/>
    <property type="project" value="InterPro"/>
</dbReference>
<keyword evidence="2" id="KW-1185">Reference proteome</keyword>
<sequence length="396" mass="43666">MTSIQFEPVQLTPRLAIQAPLSRQGHGPGMLIVRSAIAPEQAQKHETLDPDPLQKWAEESYVVAQIEASEDHATIREDIHAAVKALESHEKCSKPGAIGLVVYGPLSIPGLTEAIDTCDEIMAVVSYGALPTTPRKPHLYHLCGAGAKTVGNNGTIYHYPEAASPAFVVPSHRDFLPAAAAVAHTRCLELLKKQLDGPWFDLESIWEEHTRYEFDERSVPATMATMVAEPYVNHIPTMTGGVGRKLLTSFYAKHFIFNNPEDTALELVSRTIGIDRVVDEFITSFTHDMMVDWLLPGVPPTGKKLRIPFMAVVNIRGDRLYHEHITWDQLTVLVQLGLMPEYLPIPYALPQGPPAPPAGKLEYRVPGAGVETALKMVDESSVPSNEMFQFGVREAQ</sequence>
<dbReference type="OrthoDB" id="5440at2759"/>
<dbReference type="SUPFAM" id="SSF54427">
    <property type="entry name" value="NTF2-like"/>
    <property type="match status" value="1"/>
</dbReference>
<dbReference type="InterPro" id="IPR032710">
    <property type="entry name" value="NTF2-like_dom_sf"/>
</dbReference>
<dbReference type="RefSeq" id="XP_022578000.1">
    <property type="nucleotide sequence ID" value="XM_022720813.1"/>
</dbReference>
<accession>A0A1L9S8K2</accession>
<gene>
    <name evidence="1" type="ORF">ASPZODRAFT_102831</name>
</gene>
<reference evidence="2" key="1">
    <citation type="journal article" date="2017" name="Genome Biol.">
        <title>Comparative genomics reveals high biological diversity and specific adaptations in the industrially and medically important fungal genus Aspergillus.</title>
        <authorList>
            <person name="de Vries R.P."/>
            <person name="Riley R."/>
            <person name="Wiebenga A."/>
            <person name="Aguilar-Osorio G."/>
            <person name="Amillis S."/>
            <person name="Uchima C.A."/>
            <person name="Anderluh G."/>
            <person name="Asadollahi M."/>
            <person name="Askin M."/>
            <person name="Barry K."/>
            <person name="Battaglia E."/>
            <person name="Bayram O."/>
            <person name="Benocci T."/>
            <person name="Braus-Stromeyer S.A."/>
            <person name="Caldana C."/>
            <person name="Canovas D."/>
            <person name="Cerqueira G.C."/>
            <person name="Chen F."/>
            <person name="Chen W."/>
            <person name="Choi C."/>
            <person name="Clum A."/>
            <person name="Dos Santos R.A."/>
            <person name="Damasio A.R."/>
            <person name="Diallinas G."/>
            <person name="Emri T."/>
            <person name="Fekete E."/>
            <person name="Flipphi M."/>
            <person name="Freyberg S."/>
            <person name="Gallo A."/>
            <person name="Gournas C."/>
            <person name="Habgood R."/>
            <person name="Hainaut M."/>
            <person name="Harispe M.L."/>
            <person name="Henrissat B."/>
            <person name="Hilden K.S."/>
            <person name="Hope R."/>
            <person name="Hossain A."/>
            <person name="Karabika E."/>
            <person name="Karaffa L."/>
            <person name="Karanyi Z."/>
            <person name="Krasevec N."/>
            <person name="Kuo A."/>
            <person name="Kusch H."/>
            <person name="LaButti K."/>
            <person name="Lagendijk E.L."/>
            <person name="Lapidus A."/>
            <person name="Levasseur A."/>
            <person name="Lindquist E."/>
            <person name="Lipzen A."/>
            <person name="Logrieco A.F."/>
            <person name="MacCabe A."/>
            <person name="Maekelae M.R."/>
            <person name="Malavazi I."/>
            <person name="Melin P."/>
            <person name="Meyer V."/>
            <person name="Mielnichuk N."/>
            <person name="Miskei M."/>
            <person name="Molnar A.P."/>
            <person name="Mule G."/>
            <person name="Ngan C.Y."/>
            <person name="Orejas M."/>
            <person name="Orosz E."/>
            <person name="Ouedraogo J.P."/>
            <person name="Overkamp K.M."/>
            <person name="Park H.-S."/>
            <person name="Perrone G."/>
            <person name="Piumi F."/>
            <person name="Punt P.J."/>
            <person name="Ram A.F."/>
            <person name="Ramon A."/>
            <person name="Rauscher S."/>
            <person name="Record E."/>
            <person name="Riano-Pachon D.M."/>
            <person name="Robert V."/>
            <person name="Roehrig J."/>
            <person name="Ruller R."/>
            <person name="Salamov A."/>
            <person name="Salih N.S."/>
            <person name="Samson R.A."/>
            <person name="Sandor E."/>
            <person name="Sanguinetti M."/>
            <person name="Schuetze T."/>
            <person name="Sepcic K."/>
            <person name="Shelest E."/>
            <person name="Sherlock G."/>
            <person name="Sophianopoulou V."/>
            <person name="Squina F.M."/>
            <person name="Sun H."/>
            <person name="Susca A."/>
            <person name="Todd R.B."/>
            <person name="Tsang A."/>
            <person name="Unkles S.E."/>
            <person name="van de Wiele N."/>
            <person name="van Rossen-Uffink D."/>
            <person name="Oliveira J.V."/>
            <person name="Vesth T.C."/>
            <person name="Visser J."/>
            <person name="Yu J.-H."/>
            <person name="Zhou M."/>
            <person name="Andersen M.R."/>
            <person name="Archer D.B."/>
            <person name="Baker S.E."/>
            <person name="Benoit I."/>
            <person name="Brakhage A.A."/>
            <person name="Braus G.H."/>
            <person name="Fischer R."/>
            <person name="Frisvad J.C."/>
            <person name="Goldman G.H."/>
            <person name="Houbraken J."/>
            <person name="Oakley B."/>
            <person name="Pocsi I."/>
            <person name="Scazzocchio C."/>
            <person name="Seiboth B."/>
            <person name="vanKuyk P.A."/>
            <person name="Wortman J."/>
            <person name="Dyer P.S."/>
            <person name="Grigoriev I.V."/>
        </authorList>
    </citation>
    <scope>NUCLEOTIDE SEQUENCE [LARGE SCALE GENOMIC DNA]</scope>
    <source>
        <strain evidence="2">CBS 506.65</strain>
    </source>
</reference>
<dbReference type="AlphaFoldDB" id="A0A1L9S8K2"/>
<dbReference type="Proteomes" id="UP000184188">
    <property type="component" value="Unassembled WGS sequence"/>
</dbReference>
<dbReference type="PANTHER" id="PTHR38436:SF3">
    <property type="entry name" value="CARBOXYMETHYLENEBUTENOLIDASE-RELATED"/>
    <property type="match status" value="1"/>
</dbReference>
<dbReference type="VEuPathDB" id="FungiDB:ASPZODRAFT_102831"/>
<evidence type="ECO:0000313" key="2">
    <source>
        <dbReference type="Proteomes" id="UP000184188"/>
    </source>
</evidence>
<evidence type="ECO:0000313" key="1">
    <source>
        <dbReference type="EMBL" id="OJJ43490.1"/>
    </source>
</evidence>
<dbReference type="EMBL" id="KV878351">
    <property type="protein sequence ID" value="OJJ43490.1"/>
    <property type="molecule type" value="Genomic_DNA"/>
</dbReference>
<dbReference type="PANTHER" id="PTHR38436">
    <property type="entry name" value="POLYKETIDE CYCLASE SNOAL-LIKE DOMAIN"/>
    <property type="match status" value="1"/>
</dbReference>
<evidence type="ECO:0008006" key="3">
    <source>
        <dbReference type="Google" id="ProtNLM"/>
    </source>
</evidence>
<protein>
    <recommendedName>
        <fullName evidence="3">SnoaL-like domain-containing protein</fullName>
    </recommendedName>
</protein>